<reference evidence="1" key="1">
    <citation type="submission" date="2020-03" db="EMBL/GenBank/DDBJ databases">
        <authorList>
            <person name="Chebbi M.A."/>
            <person name="Drezen J.M."/>
        </authorList>
    </citation>
    <scope>NUCLEOTIDE SEQUENCE</scope>
    <source>
        <tissue evidence="1">Whole body</tissue>
    </source>
</reference>
<keyword evidence="2" id="KW-1185">Reference proteome</keyword>
<organism evidence="1 2">
    <name type="scientific">Cotesia typhae</name>
    <dbReference type="NCBI Taxonomy" id="2053667"/>
    <lineage>
        <taxon>Eukaryota</taxon>
        <taxon>Metazoa</taxon>
        <taxon>Ecdysozoa</taxon>
        <taxon>Arthropoda</taxon>
        <taxon>Hexapoda</taxon>
        <taxon>Insecta</taxon>
        <taxon>Pterygota</taxon>
        <taxon>Neoptera</taxon>
        <taxon>Endopterygota</taxon>
        <taxon>Hymenoptera</taxon>
        <taxon>Apocrita</taxon>
        <taxon>Ichneumonoidea</taxon>
        <taxon>Braconidae</taxon>
        <taxon>Microgastrinae</taxon>
        <taxon>Cotesia</taxon>
    </lineage>
</organism>
<evidence type="ECO:0000313" key="1">
    <source>
        <dbReference type="EMBL" id="KAG8038528.1"/>
    </source>
</evidence>
<dbReference type="PANTHER" id="PTHR47890:SF1">
    <property type="entry name" value="LD24308P"/>
    <property type="match status" value="1"/>
</dbReference>
<dbReference type="Proteomes" id="UP000729913">
    <property type="component" value="Unassembled WGS sequence"/>
</dbReference>
<comment type="caution">
    <text evidence="1">The sequence shown here is derived from an EMBL/GenBank/DDBJ whole genome shotgun (WGS) entry which is preliminary data.</text>
</comment>
<gene>
    <name evidence="1" type="ORF">G9C98_006224</name>
</gene>
<reference evidence="1" key="2">
    <citation type="submission" date="2021-04" db="EMBL/GenBank/DDBJ databases">
        <title>Genome-wide patterns of bracovirus chromosomal integration into multiple host tissues during parasitism.</title>
        <authorList>
            <person name="Chebbi M.A.C."/>
        </authorList>
    </citation>
    <scope>NUCLEOTIDE SEQUENCE</scope>
    <source>
        <tissue evidence="1">Whole body</tissue>
    </source>
</reference>
<dbReference type="OrthoDB" id="7646902at2759"/>
<name>A0A8J5R4R1_9HYME</name>
<protein>
    <submittedName>
        <fullName evidence="1">Uncharacterized protein</fullName>
    </submittedName>
</protein>
<dbReference type="EMBL" id="JAAOIC020000043">
    <property type="protein sequence ID" value="KAG8038528.1"/>
    <property type="molecule type" value="Genomic_DNA"/>
</dbReference>
<dbReference type="PANTHER" id="PTHR47890">
    <property type="entry name" value="LD24308P"/>
    <property type="match status" value="1"/>
</dbReference>
<proteinExistence type="predicted"/>
<sequence>IFEIDPEKCTYLADDEALINITTLHELRVTCYSGLSNYHIQQSCSCDKYSDVNLSIRTLDLREHYINSTDHWVVTGIRFVIKNNVVLINIQKGRIAYGSIDQKTVRWNTNEGHPPKKGPKTVKLGYKIKSFNLDDIELQADYFVTGAKFKLQDDNYVTLVVRGTNMMTTPFVSNWFYPQVNPVNQREQIDVKDYRNSAESDL</sequence>
<accession>A0A8J5R4R1</accession>
<feature type="non-terminal residue" evidence="1">
    <location>
        <position position="1"/>
    </location>
</feature>
<dbReference type="AlphaFoldDB" id="A0A8J5R4R1"/>
<evidence type="ECO:0000313" key="2">
    <source>
        <dbReference type="Proteomes" id="UP000729913"/>
    </source>
</evidence>